<feature type="transmembrane region" description="Helical" evidence="7">
    <location>
        <begin position="375"/>
        <end position="393"/>
    </location>
</feature>
<keyword evidence="5 7" id="KW-0472">Membrane</keyword>
<dbReference type="InterPro" id="IPR001248">
    <property type="entry name" value="Pur-cyt_permease"/>
</dbReference>
<reference evidence="8 9" key="1">
    <citation type="submission" date="2024-01" db="EMBL/GenBank/DDBJ databases">
        <authorList>
            <person name="Allen C."/>
            <person name="Tagirdzhanova G."/>
        </authorList>
    </citation>
    <scope>NUCLEOTIDE SEQUENCE [LARGE SCALE GENOMIC DNA]</scope>
    <source>
        <strain evidence="8 9">CBS 119000</strain>
    </source>
</reference>
<feature type="transmembrane region" description="Helical" evidence="7">
    <location>
        <begin position="490"/>
        <end position="507"/>
    </location>
</feature>
<sequence>MKKPTASSVKARFTSVSAWELPKEDSAIAPPEVWTNKDMDPTPPEHQTWGIISIMAYWATDTINLGTWETASGILAVGLSWREAIPCMIVGIMCVAVAMVLNGAIGSKLHVPFSVATTSGFGYYMRYFCIISRSVLAMFWLGIQGANGAQCITVMLTALAPSYANIPNTLPDSAGIKSKDMVSYFLFWIIQLPLLLIHPTKLKYIFWIKLIGAPIAAIATMGWCIHKAGGGGDIFKLRAEVSGSTYAYLWLSCMTSVTGSWATLACNIPDFTRYAKSGNGQFIQLPFLPMIFTLCGILGIVTTSATKVFTGEYMWNPLDIISLWLDMGSGGRAAAFFAALAWYIAQVGTNITANSISAANDLTVLFPRFINIKRGCMIAAVVAGWLLVPWKIISSADTFLAFMGGYSVFLAPIAGILAADFWLVKRGHIDIPALYDPHGRYRYIKGCNWRAFLAFIVPVAPLLPGLAASISGTEKVHVSAGILNLYDFNWLFGFVTSVVLYTGLSYISPASETILTDTIWTRGEIEGVRDTSSDAEAPAPGLETGKSMSEEVKAM</sequence>
<gene>
    <name evidence="8" type="ORF">SEPCBS119000_003140</name>
</gene>
<dbReference type="Gene3D" id="1.10.4160.10">
    <property type="entry name" value="Hydantoin permease"/>
    <property type="match status" value="1"/>
</dbReference>
<accession>A0ABP0DK07</accession>
<dbReference type="PANTHER" id="PTHR30618:SF0">
    <property type="entry name" value="PURINE-URACIL PERMEASE NCS1"/>
    <property type="match status" value="1"/>
</dbReference>
<keyword evidence="3 7" id="KW-0812">Transmembrane</keyword>
<keyword evidence="9" id="KW-1185">Reference proteome</keyword>
<feature type="transmembrane region" description="Helical" evidence="7">
    <location>
        <begin position="449"/>
        <end position="470"/>
    </location>
</feature>
<evidence type="ECO:0000256" key="4">
    <source>
        <dbReference type="ARBA" id="ARBA00022989"/>
    </source>
</evidence>
<evidence type="ECO:0008006" key="10">
    <source>
        <dbReference type="Google" id="ProtNLM"/>
    </source>
</evidence>
<evidence type="ECO:0000256" key="6">
    <source>
        <dbReference type="SAM" id="MobiDB-lite"/>
    </source>
</evidence>
<dbReference type="Proteomes" id="UP001642502">
    <property type="component" value="Unassembled WGS sequence"/>
</dbReference>
<evidence type="ECO:0000256" key="7">
    <source>
        <dbReference type="SAM" id="Phobius"/>
    </source>
</evidence>
<feature type="transmembrane region" description="Helical" evidence="7">
    <location>
        <begin position="181"/>
        <end position="197"/>
    </location>
</feature>
<evidence type="ECO:0000313" key="8">
    <source>
        <dbReference type="EMBL" id="CAK7268594.1"/>
    </source>
</evidence>
<evidence type="ECO:0000256" key="2">
    <source>
        <dbReference type="ARBA" id="ARBA00008974"/>
    </source>
</evidence>
<feature type="transmembrane region" description="Helical" evidence="7">
    <location>
        <begin position="204"/>
        <end position="225"/>
    </location>
</feature>
<dbReference type="PANTHER" id="PTHR30618">
    <property type="entry name" value="NCS1 FAMILY PURINE/PYRIMIDINE TRANSPORTER"/>
    <property type="match status" value="1"/>
</dbReference>
<name>A0ABP0DK07_9PEZI</name>
<comment type="similarity">
    <text evidence="2">Belongs to the purine-cytosine permease (2.A.39) family.</text>
</comment>
<feature type="transmembrane region" description="Helical" evidence="7">
    <location>
        <begin position="84"/>
        <end position="105"/>
    </location>
</feature>
<evidence type="ECO:0000256" key="3">
    <source>
        <dbReference type="ARBA" id="ARBA00022692"/>
    </source>
</evidence>
<evidence type="ECO:0000256" key="5">
    <source>
        <dbReference type="ARBA" id="ARBA00023136"/>
    </source>
</evidence>
<dbReference type="Pfam" id="PF02133">
    <property type="entry name" value="Transp_cyt_pur"/>
    <property type="match status" value="1"/>
</dbReference>
<evidence type="ECO:0000256" key="1">
    <source>
        <dbReference type="ARBA" id="ARBA00004141"/>
    </source>
</evidence>
<feature type="transmembrane region" description="Helical" evidence="7">
    <location>
        <begin position="287"/>
        <end position="309"/>
    </location>
</feature>
<organism evidence="8 9">
    <name type="scientific">Sporothrix epigloea</name>
    <dbReference type="NCBI Taxonomy" id="1892477"/>
    <lineage>
        <taxon>Eukaryota</taxon>
        <taxon>Fungi</taxon>
        <taxon>Dikarya</taxon>
        <taxon>Ascomycota</taxon>
        <taxon>Pezizomycotina</taxon>
        <taxon>Sordariomycetes</taxon>
        <taxon>Sordariomycetidae</taxon>
        <taxon>Ophiostomatales</taxon>
        <taxon>Ophiostomataceae</taxon>
        <taxon>Sporothrix</taxon>
    </lineage>
</organism>
<dbReference type="InterPro" id="IPR045225">
    <property type="entry name" value="Uracil/uridine/allantoin_perm"/>
</dbReference>
<evidence type="ECO:0000313" key="9">
    <source>
        <dbReference type="Proteomes" id="UP001642502"/>
    </source>
</evidence>
<feature type="transmembrane region" description="Helical" evidence="7">
    <location>
        <begin position="399"/>
        <end position="424"/>
    </location>
</feature>
<feature type="transmembrane region" description="Helical" evidence="7">
    <location>
        <begin position="136"/>
        <end position="161"/>
    </location>
</feature>
<protein>
    <recommendedName>
        <fullName evidence="10">Nucleobase:cation symporter-1, NCS1 family</fullName>
    </recommendedName>
</protein>
<comment type="subcellular location">
    <subcellularLocation>
        <location evidence="1">Membrane</location>
        <topology evidence="1">Multi-pass membrane protein</topology>
    </subcellularLocation>
</comment>
<proteinExistence type="inferred from homology"/>
<feature type="transmembrane region" description="Helical" evidence="7">
    <location>
        <begin position="321"/>
        <end position="345"/>
    </location>
</feature>
<feature type="transmembrane region" description="Helical" evidence="7">
    <location>
        <begin position="245"/>
        <end position="266"/>
    </location>
</feature>
<keyword evidence="4 7" id="KW-1133">Transmembrane helix</keyword>
<comment type="caution">
    <text evidence="8">The sequence shown here is derived from an EMBL/GenBank/DDBJ whole genome shotgun (WGS) entry which is preliminary data.</text>
</comment>
<dbReference type="CDD" id="cd11482">
    <property type="entry name" value="SLC-NCS1sbd_NRT1-like"/>
    <property type="match status" value="1"/>
</dbReference>
<dbReference type="EMBL" id="CAWUON010000038">
    <property type="protein sequence ID" value="CAK7268594.1"/>
    <property type="molecule type" value="Genomic_DNA"/>
</dbReference>
<feature type="region of interest" description="Disordered" evidence="6">
    <location>
        <begin position="529"/>
        <end position="555"/>
    </location>
</feature>